<dbReference type="CDD" id="cd00087">
    <property type="entry name" value="FReD"/>
    <property type="match status" value="1"/>
</dbReference>
<evidence type="ECO:0000313" key="4">
    <source>
        <dbReference type="EMBL" id="KAK7602163.1"/>
    </source>
</evidence>
<feature type="coiled-coil region" evidence="1">
    <location>
        <begin position="55"/>
        <end position="89"/>
    </location>
</feature>
<organism evidence="4 5">
    <name type="scientific">Parthenolecanium corni</name>
    <dbReference type="NCBI Taxonomy" id="536013"/>
    <lineage>
        <taxon>Eukaryota</taxon>
        <taxon>Metazoa</taxon>
        <taxon>Ecdysozoa</taxon>
        <taxon>Arthropoda</taxon>
        <taxon>Hexapoda</taxon>
        <taxon>Insecta</taxon>
        <taxon>Pterygota</taxon>
        <taxon>Neoptera</taxon>
        <taxon>Paraneoptera</taxon>
        <taxon>Hemiptera</taxon>
        <taxon>Sternorrhyncha</taxon>
        <taxon>Coccoidea</taxon>
        <taxon>Coccidae</taxon>
        <taxon>Parthenolecanium</taxon>
    </lineage>
</organism>
<dbReference type="InterPro" id="IPR002181">
    <property type="entry name" value="Fibrinogen_a/b/g_C_dom"/>
</dbReference>
<dbReference type="PANTHER" id="PTHR19143:SF444">
    <property type="entry name" value="PROTEIN SCABROUS"/>
    <property type="match status" value="1"/>
</dbReference>
<dbReference type="Proteomes" id="UP001367676">
    <property type="component" value="Unassembled WGS sequence"/>
</dbReference>
<dbReference type="PANTHER" id="PTHR19143">
    <property type="entry name" value="FIBRINOGEN/TENASCIN/ANGIOPOEITIN"/>
    <property type="match status" value="1"/>
</dbReference>
<keyword evidence="5" id="KW-1185">Reference proteome</keyword>
<proteinExistence type="predicted"/>
<sequence>MLQLQTAISDWSKTVKAIQKKDKVFKRMVVVNDDPLALKVETMTDGYGRYRRHSNRALLKKVVDVERVVEDLQQSQTQIKKELTGLEEQLALNVGERTTQLQNEIEPRLKNLETLVETLNSSLLEITTNLGGQEKWHTSMMELLESVENIETKVDTTTPDLKREISKLEFSLAQITSTAALLKEDQNNQKITVKALGQTLLAMQNKVVKNQNEISSLKGQMNITKTNLCQPNCQQSTSTDKNLTSSSKTSDDNDVWSSIQPQYSNAINKVPKDCDSVSGASGLYLISPDGNAPIMVYCEIQTKPTKIAYTVIQRRINGDKDFNKNWEEYAKGFGDLNGEFWLGNEAIHRLTRDNNTMARIDFKDISGKPWFAEYSEFSVASRADGFRLHVAGYNGNASDALEYQNRMQFSTVDSDRDISNTNCAANYEGGWWFSHCQHTNLNGKYNLGLTWFDRSRNEWIAVAFTEIKLKRKL</sequence>
<evidence type="ECO:0000259" key="3">
    <source>
        <dbReference type="PROSITE" id="PS51406"/>
    </source>
</evidence>
<dbReference type="SUPFAM" id="SSF56496">
    <property type="entry name" value="Fibrinogen C-terminal domain-like"/>
    <property type="match status" value="1"/>
</dbReference>
<evidence type="ECO:0000256" key="2">
    <source>
        <dbReference type="SAM" id="MobiDB-lite"/>
    </source>
</evidence>
<dbReference type="InterPro" id="IPR036056">
    <property type="entry name" value="Fibrinogen-like_C"/>
</dbReference>
<feature type="compositionally biased region" description="Polar residues" evidence="2">
    <location>
        <begin position="231"/>
        <end position="248"/>
    </location>
</feature>
<dbReference type="Gene3D" id="3.90.215.10">
    <property type="entry name" value="Gamma Fibrinogen, chain A, domain 1"/>
    <property type="match status" value="1"/>
</dbReference>
<feature type="region of interest" description="Disordered" evidence="2">
    <location>
        <begin position="231"/>
        <end position="256"/>
    </location>
</feature>
<dbReference type="InterPro" id="IPR050373">
    <property type="entry name" value="Fibrinogen_C-term_domain"/>
</dbReference>
<keyword evidence="1" id="KW-0175">Coiled coil</keyword>
<reference evidence="4 5" key="1">
    <citation type="submission" date="2024-03" db="EMBL/GenBank/DDBJ databases">
        <title>Adaptation during the transition from Ophiocordyceps entomopathogen to insect associate is accompanied by gene loss and intensified selection.</title>
        <authorList>
            <person name="Ward C.M."/>
            <person name="Onetto C.A."/>
            <person name="Borneman A.R."/>
        </authorList>
    </citation>
    <scope>NUCLEOTIDE SEQUENCE [LARGE SCALE GENOMIC DNA]</scope>
    <source>
        <strain evidence="4">AWRI1</strain>
        <tissue evidence="4">Single Adult Female</tissue>
    </source>
</reference>
<dbReference type="AlphaFoldDB" id="A0AAN9Y6V3"/>
<evidence type="ECO:0000313" key="5">
    <source>
        <dbReference type="Proteomes" id="UP001367676"/>
    </source>
</evidence>
<protein>
    <recommendedName>
        <fullName evidence="3">Fibrinogen C-terminal domain-containing protein</fullName>
    </recommendedName>
</protein>
<gene>
    <name evidence="4" type="ORF">V9T40_009604</name>
</gene>
<dbReference type="GO" id="GO:0005615">
    <property type="term" value="C:extracellular space"/>
    <property type="evidence" value="ECO:0007669"/>
    <property type="project" value="TreeGrafter"/>
</dbReference>
<dbReference type="InterPro" id="IPR014716">
    <property type="entry name" value="Fibrinogen_a/b/g_C_1"/>
</dbReference>
<evidence type="ECO:0000256" key="1">
    <source>
        <dbReference type="SAM" id="Coils"/>
    </source>
</evidence>
<dbReference type="Pfam" id="PF00147">
    <property type="entry name" value="Fibrinogen_C"/>
    <property type="match status" value="1"/>
</dbReference>
<accession>A0AAN9Y6V3</accession>
<feature type="domain" description="Fibrinogen C-terminal" evidence="3">
    <location>
        <begin position="265"/>
        <end position="473"/>
    </location>
</feature>
<dbReference type="EMBL" id="JBBCAQ010000010">
    <property type="protein sequence ID" value="KAK7602163.1"/>
    <property type="molecule type" value="Genomic_DNA"/>
</dbReference>
<comment type="caution">
    <text evidence="4">The sequence shown here is derived from an EMBL/GenBank/DDBJ whole genome shotgun (WGS) entry which is preliminary data.</text>
</comment>
<dbReference type="PROSITE" id="PS51406">
    <property type="entry name" value="FIBRINOGEN_C_2"/>
    <property type="match status" value="1"/>
</dbReference>
<dbReference type="SMART" id="SM00186">
    <property type="entry name" value="FBG"/>
    <property type="match status" value="1"/>
</dbReference>
<name>A0AAN9Y6V3_9HEMI</name>